<feature type="region of interest" description="Disordered" evidence="2">
    <location>
        <begin position="402"/>
        <end position="440"/>
    </location>
</feature>
<comment type="caution">
    <text evidence="4">The sequence shown here is derived from an EMBL/GenBank/DDBJ whole genome shotgun (WGS) entry which is preliminary data.</text>
</comment>
<feature type="domain" description="Rho-GAP" evidence="3">
    <location>
        <begin position="532"/>
        <end position="768"/>
    </location>
</feature>
<reference evidence="4" key="1">
    <citation type="submission" date="2023-07" db="EMBL/GenBank/DDBJ databases">
        <title>Chromosome-level genome assembly of Artemia franciscana.</title>
        <authorList>
            <person name="Jo E."/>
        </authorList>
    </citation>
    <scope>NUCLEOTIDE SEQUENCE</scope>
    <source>
        <tissue evidence="4">Whole body</tissue>
    </source>
</reference>
<feature type="compositionally biased region" description="Acidic residues" evidence="2">
    <location>
        <begin position="194"/>
        <end position="204"/>
    </location>
</feature>
<keyword evidence="1" id="KW-0343">GTPase activation</keyword>
<evidence type="ECO:0000256" key="2">
    <source>
        <dbReference type="SAM" id="MobiDB-lite"/>
    </source>
</evidence>
<organism evidence="4 5">
    <name type="scientific">Artemia franciscana</name>
    <name type="common">Brine shrimp</name>
    <name type="synonym">Artemia sanfranciscana</name>
    <dbReference type="NCBI Taxonomy" id="6661"/>
    <lineage>
        <taxon>Eukaryota</taxon>
        <taxon>Metazoa</taxon>
        <taxon>Ecdysozoa</taxon>
        <taxon>Arthropoda</taxon>
        <taxon>Crustacea</taxon>
        <taxon>Branchiopoda</taxon>
        <taxon>Anostraca</taxon>
        <taxon>Artemiidae</taxon>
        <taxon>Artemia</taxon>
    </lineage>
</organism>
<keyword evidence="5" id="KW-1185">Reference proteome</keyword>
<dbReference type="Gene3D" id="1.10.555.10">
    <property type="entry name" value="Rho GTPase activation protein"/>
    <property type="match status" value="1"/>
</dbReference>
<feature type="compositionally biased region" description="Low complexity" evidence="2">
    <location>
        <begin position="420"/>
        <end position="440"/>
    </location>
</feature>
<dbReference type="InterPro" id="IPR008936">
    <property type="entry name" value="Rho_GTPase_activation_prot"/>
</dbReference>
<dbReference type="Pfam" id="PF00620">
    <property type="entry name" value="RhoGAP"/>
    <property type="match status" value="1"/>
</dbReference>
<dbReference type="GO" id="GO:0005096">
    <property type="term" value="F:GTPase activator activity"/>
    <property type="evidence" value="ECO:0007669"/>
    <property type="project" value="UniProtKB-KW"/>
</dbReference>
<dbReference type="GO" id="GO:0007165">
    <property type="term" value="P:signal transduction"/>
    <property type="evidence" value="ECO:0007669"/>
    <property type="project" value="InterPro"/>
</dbReference>
<gene>
    <name evidence="4" type="ORF">QYM36_016889</name>
</gene>
<feature type="compositionally biased region" description="Polar residues" evidence="2">
    <location>
        <begin position="125"/>
        <end position="149"/>
    </location>
</feature>
<evidence type="ECO:0000313" key="4">
    <source>
        <dbReference type="EMBL" id="KAK2704656.1"/>
    </source>
</evidence>
<dbReference type="EMBL" id="JAVRJZ010000021">
    <property type="protein sequence ID" value="KAK2704656.1"/>
    <property type="molecule type" value="Genomic_DNA"/>
</dbReference>
<dbReference type="PROSITE" id="PS50238">
    <property type="entry name" value="RHOGAP"/>
    <property type="match status" value="1"/>
</dbReference>
<dbReference type="SUPFAM" id="SSF48350">
    <property type="entry name" value="GTPase activation domain, GAP"/>
    <property type="match status" value="1"/>
</dbReference>
<evidence type="ECO:0000256" key="1">
    <source>
        <dbReference type="ARBA" id="ARBA00022468"/>
    </source>
</evidence>
<evidence type="ECO:0000313" key="5">
    <source>
        <dbReference type="Proteomes" id="UP001187531"/>
    </source>
</evidence>
<accession>A0AA88HFJ7</accession>
<dbReference type="GO" id="GO:0030833">
    <property type="term" value="P:regulation of actin filament polymerization"/>
    <property type="evidence" value="ECO:0007669"/>
    <property type="project" value="TreeGrafter"/>
</dbReference>
<dbReference type="AlphaFoldDB" id="A0AA88HFJ7"/>
<dbReference type="GO" id="GO:0005737">
    <property type="term" value="C:cytoplasm"/>
    <property type="evidence" value="ECO:0007669"/>
    <property type="project" value="TreeGrafter"/>
</dbReference>
<name>A0AA88HFJ7_ARTSF</name>
<dbReference type="InterPro" id="IPR000198">
    <property type="entry name" value="RhoGAP_dom"/>
</dbReference>
<evidence type="ECO:0000259" key="3">
    <source>
        <dbReference type="PROSITE" id="PS50238"/>
    </source>
</evidence>
<dbReference type="SMART" id="SM00324">
    <property type="entry name" value="RhoGAP"/>
    <property type="match status" value="1"/>
</dbReference>
<sequence length="949" mass="106905">MMASFRSLNAIDFSDYFCEFQNVSHKVESNDEDKPDGEEEAEWLEKAGLSHLTAPFLKGKEVSEESLKAAVRRLPSHQAEAVKRRVMTLNATVRQRKRKLKGKGRRDIRDIFVSPSISIPEDKQILSTTPDSLGSLSPQHSTPRDFSTWRQRRDAQNKLNEWESPSEWQSRERDWNVSRKSSSDWPDVSKSDGDWLENSEDEDGTLPGRSSPKSQGYYSNSAASLDLLDDTVEIRPNGKDSPPSYVKIFHAPISSPSDSWRERRRKGVSPRNLPALLKSRAWGTRTIFDAPPGGDVALIDTGVEIIGYQHVGTYYGKGRDFPSIDKIFPTEKTKLTKLNSAGSDSALSADSSNSVSCIPSGEQSVADVIRQRSGSCDEVDGAIKKSQSLALIPRPSLKLKRTNTLSRRFSPDQKLQVAASPTEESGIGSTSSESDTGISPVPFKVKEEVLRAPSFEALSRINETNDELPDVFPEPVESGITRMEDLSEEDFERLHPWVLREVTALFERHGLSFTRRKPFKKKSNEGGSVFGVSLERLLEKDSLLVPSCEIPLILQKILYQLDQRGVKEEGILRVPGHKQKIATLHKEIETHFYPGEIPEIDLNLSRSSQSLYSDRSMDDDLWEDKREKVEKSIQNASCHDLAALLKQVLRELPKPLLTYEYIDAFYLVNELPEIWDQLEAMNLLIILLPKAHRSTLAAILSFMLKVAEFEPVNKMSLQNVAMILAPNLFVPRKKLKISDKDNLSNEVTFAAASCSAAKLLIKYRNVLWTIPPALIKHLRRTFEADQYRKVLKEVNGHHPVRRLLSRGKREAIYRKIVNEVDFQDGILRVNAHQWLVEQYPVKLDVRSTAAGVIMRVVEDFISRPSKEGTLLRRRSDQRQGSNDSNTSATNFSCLLSTANTELTIASHSLFEVGGNIGERRLDPNALMMQVYSDNPNACWVIKCHHPGAK</sequence>
<dbReference type="InterPro" id="IPR057323">
    <property type="entry name" value="RHG40/28/18_ubiquitin"/>
</dbReference>
<proteinExistence type="predicted"/>
<dbReference type="Pfam" id="PF25442">
    <property type="entry name" value="Ubiquitin_RHG40_C"/>
    <property type="match status" value="1"/>
</dbReference>
<dbReference type="GO" id="GO:0051056">
    <property type="term" value="P:regulation of small GTPase mediated signal transduction"/>
    <property type="evidence" value="ECO:0007669"/>
    <property type="project" value="TreeGrafter"/>
</dbReference>
<feature type="region of interest" description="Disordered" evidence="2">
    <location>
        <begin position="122"/>
        <end position="218"/>
    </location>
</feature>
<dbReference type="PANTHER" id="PTHR14963:SF1">
    <property type="entry name" value="RHO GTPASE-ACTIVATING PROTEIN CONUNDRUM"/>
    <property type="match status" value="1"/>
</dbReference>
<protein>
    <recommendedName>
        <fullName evidence="3">Rho-GAP domain-containing protein</fullName>
    </recommendedName>
</protein>
<dbReference type="Proteomes" id="UP001187531">
    <property type="component" value="Unassembled WGS sequence"/>
</dbReference>
<dbReference type="PANTHER" id="PTHR14963">
    <property type="entry name" value="RHO GTPASE ACTIVATING PROTEIN 18,19-RELATED"/>
    <property type="match status" value="1"/>
</dbReference>